<evidence type="ECO:0000313" key="2">
    <source>
        <dbReference type="Proteomes" id="UP000286246"/>
    </source>
</evidence>
<dbReference type="Pfam" id="PF01963">
    <property type="entry name" value="TraB_PrgY_gumN"/>
    <property type="match status" value="1"/>
</dbReference>
<proteinExistence type="predicted"/>
<gene>
    <name evidence="1" type="ORF">DFQ12_2218</name>
</gene>
<keyword evidence="2" id="KW-1185">Reference proteome</keyword>
<dbReference type="RefSeq" id="WP_120258898.1">
    <property type="nucleotide sequence ID" value="NZ_RAPY01000001.1"/>
</dbReference>
<dbReference type="InterPro" id="IPR002816">
    <property type="entry name" value="TraB/PrgY/GumN_fam"/>
</dbReference>
<dbReference type="AlphaFoldDB" id="A0A420BKL5"/>
<name>A0A420BKL5_SPHD1</name>
<organism evidence="1 2">
    <name type="scientific">Sphingobacterium detergens</name>
    <dbReference type="NCBI Taxonomy" id="1145106"/>
    <lineage>
        <taxon>Bacteria</taxon>
        <taxon>Pseudomonadati</taxon>
        <taxon>Bacteroidota</taxon>
        <taxon>Sphingobacteriia</taxon>
        <taxon>Sphingobacteriales</taxon>
        <taxon>Sphingobacteriaceae</taxon>
        <taxon>Sphingobacterium</taxon>
    </lineage>
</organism>
<evidence type="ECO:0000313" key="1">
    <source>
        <dbReference type="EMBL" id="RKE57331.1"/>
    </source>
</evidence>
<dbReference type="OrthoDB" id="9798714at2"/>
<protein>
    <submittedName>
        <fullName evidence="1">Uncharacterized protein YbaP (TraB family)</fullName>
    </submittedName>
</protein>
<accession>A0A420BKL5</accession>
<comment type="caution">
    <text evidence="1">The sequence shown here is derived from an EMBL/GenBank/DDBJ whole genome shotgun (WGS) entry which is preliminary data.</text>
</comment>
<dbReference type="Proteomes" id="UP000286246">
    <property type="component" value="Unassembled WGS sequence"/>
</dbReference>
<dbReference type="EMBL" id="RAPY01000001">
    <property type="protein sequence ID" value="RKE57331.1"/>
    <property type="molecule type" value="Genomic_DNA"/>
</dbReference>
<sequence length="299" mass="34890">MNIKRTFLFSLFFITFTIVYPQDKPKTLLWKVSKNGSESISYLFGTFHQVNPDFFDSLSIANLHLKNSEILFVEAYSDPNTDTTKAAQNKDAALFETWNKEKWKSKLNSRQFVIFEKFVNSKWVDEYVYKLHPAQLMFLLQYMYIQGVCDTLNRSSYDPMDTRITQIGLAHKLAVIGLDKNQAQDIKISTEKEESLSLKNTLKQDVIYIDYILKKNTNNPTAKILRDYKNKNLDYSLNKSIRGNSYLLNERNNKWMAQLTESFKTKNCFVAVGFRHLCYKTGLIQQLRRAGYKVEPVAL</sequence>
<reference evidence="1 2" key="1">
    <citation type="submission" date="2018-09" db="EMBL/GenBank/DDBJ databases">
        <title>Genomic Encyclopedia of Type Strains, Phase III (KMG-III): the genomes of soil and plant-associated and newly described type strains.</title>
        <authorList>
            <person name="Whitman W."/>
        </authorList>
    </citation>
    <scope>NUCLEOTIDE SEQUENCE [LARGE SCALE GENOMIC DNA]</scope>
    <source>
        <strain evidence="1 2">CECT 7938</strain>
    </source>
</reference>
<dbReference type="CDD" id="cd14789">
    <property type="entry name" value="Tiki"/>
    <property type="match status" value="1"/>
</dbReference>